<accession>A0A8J4BMX6</accession>
<feature type="non-terminal residue" evidence="1">
    <location>
        <position position="218"/>
    </location>
</feature>
<dbReference type="Proteomes" id="UP000747399">
    <property type="component" value="Unassembled WGS sequence"/>
</dbReference>
<comment type="caution">
    <text evidence="1">The sequence shown here is derived from an EMBL/GenBank/DDBJ whole genome shotgun (WGS) entry which is preliminary data.</text>
</comment>
<dbReference type="SUPFAM" id="SSF56436">
    <property type="entry name" value="C-type lectin-like"/>
    <property type="match status" value="1"/>
</dbReference>
<keyword evidence="2" id="KW-1185">Reference proteome</keyword>
<sequence length="218" mass="24910">STLIIYMILSLGIQLYRLSLPHLVQTRAPFTHVRPRSRAPPPAPSWSRVRVSPAPPSAVRKGCVETCDELYPTWIAWVCDEHGRAYRNWCHADCNGCWWYTPCDAPPGTNLTGDSNVLVLLDSGFQYRMYTSDTQQRMTYGGAEAFCRGLGDDWDLVPYIEEAGYNAVRRLCSDNKFTCWFKRTEQDEQCPLIAADGSLQIQDCEQDVRFVCRIRLFV</sequence>
<evidence type="ECO:0000313" key="1">
    <source>
        <dbReference type="EMBL" id="GIL63872.1"/>
    </source>
</evidence>
<organism evidence="1 2">
    <name type="scientific">Volvox africanus</name>
    <dbReference type="NCBI Taxonomy" id="51714"/>
    <lineage>
        <taxon>Eukaryota</taxon>
        <taxon>Viridiplantae</taxon>
        <taxon>Chlorophyta</taxon>
        <taxon>core chlorophytes</taxon>
        <taxon>Chlorophyceae</taxon>
        <taxon>CS clade</taxon>
        <taxon>Chlamydomonadales</taxon>
        <taxon>Volvocaceae</taxon>
        <taxon>Volvox</taxon>
    </lineage>
</organism>
<proteinExistence type="predicted"/>
<name>A0A8J4BMX6_9CHLO</name>
<protein>
    <submittedName>
        <fullName evidence="1">Uncharacterized protein</fullName>
    </submittedName>
</protein>
<gene>
    <name evidence="1" type="ORF">Vafri_17737</name>
</gene>
<dbReference type="AlphaFoldDB" id="A0A8J4BMX6"/>
<reference evidence="1" key="1">
    <citation type="journal article" date="2021" name="Proc. Natl. Acad. Sci. U.S.A.">
        <title>Three genomes in the algal genus Volvox reveal the fate of a haploid sex-determining region after a transition to homothallism.</title>
        <authorList>
            <person name="Yamamoto K."/>
            <person name="Hamaji T."/>
            <person name="Kawai-Toyooka H."/>
            <person name="Matsuzaki R."/>
            <person name="Takahashi F."/>
            <person name="Nishimura Y."/>
            <person name="Kawachi M."/>
            <person name="Noguchi H."/>
            <person name="Minakuchi Y."/>
            <person name="Umen J.G."/>
            <person name="Toyoda A."/>
            <person name="Nozaki H."/>
        </authorList>
    </citation>
    <scope>NUCLEOTIDE SEQUENCE</scope>
    <source>
        <strain evidence="1">NIES-3780</strain>
    </source>
</reference>
<dbReference type="InterPro" id="IPR016187">
    <property type="entry name" value="CTDL_fold"/>
</dbReference>
<dbReference type="EMBL" id="BNCO01000061">
    <property type="protein sequence ID" value="GIL63872.1"/>
    <property type="molecule type" value="Genomic_DNA"/>
</dbReference>
<evidence type="ECO:0000313" key="2">
    <source>
        <dbReference type="Proteomes" id="UP000747399"/>
    </source>
</evidence>